<dbReference type="PANTHER" id="PTHR43364:SF1">
    <property type="entry name" value="OXIDOREDUCTASE YDHF"/>
    <property type="match status" value="1"/>
</dbReference>
<keyword evidence="6" id="KW-1185">Reference proteome</keyword>
<dbReference type="Proteomes" id="UP000199437">
    <property type="component" value="Unassembled WGS sequence"/>
</dbReference>
<evidence type="ECO:0000313" key="6">
    <source>
        <dbReference type="Proteomes" id="UP000199437"/>
    </source>
</evidence>
<proteinExistence type="inferred from homology"/>
<dbReference type="PANTHER" id="PTHR43364">
    <property type="entry name" value="NADH-SPECIFIC METHYLGLYOXAL REDUCTASE-RELATED"/>
    <property type="match status" value="1"/>
</dbReference>
<dbReference type="SUPFAM" id="SSF51430">
    <property type="entry name" value="NAD(P)-linked oxidoreductase"/>
    <property type="match status" value="1"/>
</dbReference>
<dbReference type="GO" id="GO:0005829">
    <property type="term" value="C:cytosol"/>
    <property type="evidence" value="ECO:0007669"/>
    <property type="project" value="TreeGrafter"/>
</dbReference>
<dbReference type="AlphaFoldDB" id="A0A1I0RIV8"/>
<dbReference type="FunFam" id="3.20.20.100:FF:000008">
    <property type="entry name" value="Aldo/keto reductase family oxidoreductase"/>
    <property type="match status" value="1"/>
</dbReference>
<comment type="similarity">
    <text evidence="3">Belongs to the aldo/keto reductase family. Aldo/keto reductase 2 subfamily.</text>
</comment>
<dbReference type="RefSeq" id="WP_090260529.1">
    <property type="nucleotide sequence ID" value="NZ_FOIR01000004.1"/>
</dbReference>
<evidence type="ECO:0000259" key="4">
    <source>
        <dbReference type="Pfam" id="PF00248"/>
    </source>
</evidence>
<dbReference type="InterPro" id="IPR050523">
    <property type="entry name" value="AKR_Detox_Biosynth"/>
</dbReference>
<reference evidence="6" key="1">
    <citation type="submission" date="2016-10" db="EMBL/GenBank/DDBJ databases">
        <authorList>
            <person name="Varghese N."/>
            <person name="Submissions S."/>
        </authorList>
    </citation>
    <scope>NUCLEOTIDE SEQUENCE [LARGE SCALE GENOMIC DNA]</scope>
    <source>
        <strain evidence="6">CGMCC 1.12402</strain>
    </source>
</reference>
<dbReference type="InterPro" id="IPR020471">
    <property type="entry name" value="AKR"/>
</dbReference>
<protein>
    <submittedName>
        <fullName evidence="5">Predicted oxidoreductase</fullName>
    </submittedName>
</protein>
<dbReference type="GeneID" id="99988313"/>
<accession>A0A1I0RIV8</accession>
<dbReference type="Gene3D" id="3.20.20.100">
    <property type="entry name" value="NADP-dependent oxidoreductase domain"/>
    <property type="match status" value="1"/>
</dbReference>
<name>A0A1I0RIV8_9BACT</name>
<dbReference type="Pfam" id="PF00248">
    <property type="entry name" value="Aldo_ket_red"/>
    <property type="match status" value="1"/>
</dbReference>
<feature type="domain" description="NADP-dependent oxidoreductase" evidence="4">
    <location>
        <begin position="15"/>
        <end position="286"/>
    </location>
</feature>
<evidence type="ECO:0000313" key="5">
    <source>
        <dbReference type="EMBL" id="SEW40849.1"/>
    </source>
</evidence>
<dbReference type="CDD" id="cd19092">
    <property type="entry name" value="AKR_BsYcsN_EcYdhF-like"/>
    <property type="match status" value="1"/>
</dbReference>
<dbReference type="InterPro" id="IPR023210">
    <property type="entry name" value="NADP_OxRdtase_dom"/>
</dbReference>
<dbReference type="OrthoDB" id="9773828at2"/>
<dbReference type="EMBL" id="FOIR01000004">
    <property type="protein sequence ID" value="SEW40849.1"/>
    <property type="molecule type" value="Genomic_DNA"/>
</dbReference>
<evidence type="ECO:0000256" key="1">
    <source>
        <dbReference type="ARBA" id="ARBA00022857"/>
    </source>
</evidence>
<dbReference type="GO" id="GO:0016491">
    <property type="term" value="F:oxidoreductase activity"/>
    <property type="evidence" value="ECO:0007669"/>
    <property type="project" value="UniProtKB-KW"/>
</dbReference>
<keyword evidence="1" id="KW-0521">NADP</keyword>
<keyword evidence="2" id="KW-0560">Oxidoreductase</keyword>
<sequence length="299" mass="33932">MEQIKLSNEVSISRLVHGVWRMTEWNMQPKDTVQLVEQCLELGIDTFDHADIYGDYQCEKMFGKAMELAPELNDKIKIVTKCGIQLVSQKRPKNYIKHYDTSFEHIVWSAENSLKMLKRSNVDVLLIHRPDPYINPEEVAKAFNKLKEEGKVKAFGVSNFLPAQFKALQAHLDFPLVTNQIEVSVAAHQEFENGNIDFCQENGLRPMAWSPLAGGAIFTAQTHRFITLKNVLHRISDHMGVPIDQVMYAWLLQHPVGLIPVVGSGKIKRIKSAVAALDVKLSRQQWFDIWVASRGEGVA</sequence>
<evidence type="ECO:0000256" key="3">
    <source>
        <dbReference type="ARBA" id="ARBA00038157"/>
    </source>
</evidence>
<evidence type="ECO:0000256" key="2">
    <source>
        <dbReference type="ARBA" id="ARBA00023002"/>
    </source>
</evidence>
<dbReference type="STRING" id="1267423.SAMN05216290_3643"/>
<gene>
    <name evidence="5" type="ORF">SAMN05216290_3643</name>
</gene>
<dbReference type="PRINTS" id="PR00069">
    <property type="entry name" value="ALDKETRDTASE"/>
</dbReference>
<dbReference type="InterPro" id="IPR036812">
    <property type="entry name" value="NAD(P)_OxRdtase_dom_sf"/>
</dbReference>
<organism evidence="5 6">
    <name type="scientific">Roseivirga pacifica</name>
    <dbReference type="NCBI Taxonomy" id="1267423"/>
    <lineage>
        <taxon>Bacteria</taxon>
        <taxon>Pseudomonadati</taxon>
        <taxon>Bacteroidota</taxon>
        <taxon>Cytophagia</taxon>
        <taxon>Cytophagales</taxon>
        <taxon>Roseivirgaceae</taxon>
        <taxon>Roseivirga</taxon>
    </lineage>
</organism>